<evidence type="ECO:0000256" key="1">
    <source>
        <dbReference type="SAM" id="Phobius"/>
    </source>
</evidence>
<proteinExistence type="predicted"/>
<dbReference type="EMBL" id="MK373772">
    <property type="protein sequence ID" value="QBQ76661.1"/>
    <property type="molecule type" value="Genomic_DNA"/>
</dbReference>
<keyword evidence="1" id="KW-0812">Transmembrane</keyword>
<keyword evidence="3" id="KW-1185">Reference proteome</keyword>
<keyword evidence="1" id="KW-1133">Transmembrane helix</keyword>
<evidence type="ECO:0000313" key="2">
    <source>
        <dbReference type="EMBL" id="QBQ76661.1"/>
    </source>
</evidence>
<dbReference type="Proteomes" id="UP000307461">
    <property type="component" value="Segment"/>
</dbReference>
<reference evidence="2 3" key="1">
    <citation type="submission" date="2019-01" db="EMBL/GenBank/DDBJ databases">
        <title>Still something new to discover - new insights into E. coli phage diversity and taxonomy.</title>
        <authorList>
            <person name="Korf I.H.E."/>
            <person name="Adriaennsens E."/>
            <person name="Dreiseikelmann B."/>
            <person name="Kropinski A."/>
            <person name="Nimtz M."/>
            <person name="Meier-Kolthoff J.P."/>
            <person name="Rohde M."/>
            <person name="van Raaij M."/>
            <person name="Wittmann J."/>
        </authorList>
    </citation>
    <scope>NUCLEOTIDE SEQUENCE [LARGE SCALE GENOMIC DNA]</scope>
</reference>
<organism evidence="2 3">
    <name type="scientific">Escherichia phage PTXU04</name>
    <dbReference type="NCBI Taxonomy" id="2508206"/>
    <lineage>
        <taxon>Viruses</taxon>
        <taxon>Duplodnaviria</taxon>
        <taxon>Heunggongvirae</taxon>
        <taxon>Uroviricota</taxon>
        <taxon>Caudoviricetes</taxon>
        <taxon>Xuquatrovirus</taxon>
        <taxon>Xuquatrovirus PTXU04</taxon>
    </lineage>
</organism>
<protein>
    <submittedName>
        <fullName evidence="2">Uncharacterized protein</fullName>
    </submittedName>
</protein>
<keyword evidence="1" id="KW-0472">Membrane</keyword>
<accession>A0A482MRN1</accession>
<feature type="transmembrane region" description="Helical" evidence="1">
    <location>
        <begin position="34"/>
        <end position="59"/>
    </location>
</feature>
<gene>
    <name evidence="2" type="ORF">PTXU04_00047</name>
</gene>
<sequence>MFYAAGLMLIAIIAMALSGIVKSFKAVVSDTDNATILFYAGATIFLVGLIIGCVQLLILM</sequence>
<name>A0A482MRN1_9CAUD</name>
<evidence type="ECO:0000313" key="3">
    <source>
        <dbReference type="Proteomes" id="UP000307461"/>
    </source>
</evidence>